<feature type="domain" description="Histidine kinase/HSP90-like ATPase" evidence="8">
    <location>
        <begin position="276"/>
        <end position="363"/>
    </location>
</feature>
<reference evidence="9 10" key="1">
    <citation type="submission" date="2021-04" db="EMBL/GenBank/DDBJ databases">
        <title>Complete genome sequence of a novel Streptococcus species.</title>
        <authorList>
            <person name="Teng J.L.L."/>
        </authorList>
    </citation>
    <scope>NUCLEOTIDE SEQUENCE [LARGE SCALE GENOMIC DNA]</scope>
    <source>
        <strain evidence="9 10">HKU75</strain>
    </source>
</reference>
<dbReference type="Pfam" id="PF07730">
    <property type="entry name" value="HisKA_3"/>
    <property type="match status" value="1"/>
</dbReference>
<evidence type="ECO:0000259" key="8">
    <source>
        <dbReference type="SMART" id="SM00387"/>
    </source>
</evidence>
<dbReference type="SMART" id="SM00387">
    <property type="entry name" value="HATPase_c"/>
    <property type="match status" value="1"/>
</dbReference>
<keyword evidence="3" id="KW-0808">Transferase</keyword>
<feature type="transmembrane region" description="Helical" evidence="7">
    <location>
        <begin position="105"/>
        <end position="123"/>
    </location>
</feature>
<feature type="transmembrane region" description="Helical" evidence="7">
    <location>
        <begin position="129"/>
        <end position="147"/>
    </location>
</feature>
<evidence type="ECO:0000256" key="1">
    <source>
        <dbReference type="ARBA" id="ARBA00000085"/>
    </source>
</evidence>
<keyword evidence="10" id="KW-1185">Reference proteome</keyword>
<keyword evidence="6" id="KW-0175">Coiled coil</keyword>
<dbReference type="Proteomes" id="UP000677616">
    <property type="component" value="Chromosome"/>
</dbReference>
<feature type="transmembrane region" description="Helical" evidence="7">
    <location>
        <begin position="60"/>
        <end position="77"/>
    </location>
</feature>
<accession>A0ABX7YMD0</accession>
<evidence type="ECO:0000313" key="9">
    <source>
        <dbReference type="EMBL" id="QUE54848.1"/>
    </source>
</evidence>
<dbReference type="EMBL" id="CP073084">
    <property type="protein sequence ID" value="QUE54848.1"/>
    <property type="molecule type" value="Genomic_DNA"/>
</dbReference>
<dbReference type="Gene3D" id="3.30.565.10">
    <property type="entry name" value="Histidine kinase-like ATPase, C-terminal domain"/>
    <property type="match status" value="1"/>
</dbReference>
<dbReference type="SUPFAM" id="SSF55874">
    <property type="entry name" value="ATPase domain of HSP90 chaperone/DNA topoisomerase II/histidine kinase"/>
    <property type="match status" value="1"/>
</dbReference>
<evidence type="ECO:0000256" key="7">
    <source>
        <dbReference type="SAM" id="Phobius"/>
    </source>
</evidence>
<feature type="transmembrane region" description="Helical" evidence="7">
    <location>
        <begin position="34"/>
        <end position="53"/>
    </location>
</feature>
<protein>
    <recommendedName>
        <fullName evidence="2">histidine kinase</fullName>
        <ecNumber evidence="2">2.7.13.3</ecNumber>
    </recommendedName>
</protein>
<proteinExistence type="predicted"/>
<evidence type="ECO:0000256" key="6">
    <source>
        <dbReference type="SAM" id="Coils"/>
    </source>
</evidence>
<evidence type="ECO:0000313" key="10">
    <source>
        <dbReference type="Proteomes" id="UP000677616"/>
    </source>
</evidence>
<keyword evidence="4 9" id="KW-0418">Kinase</keyword>
<dbReference type="GO" id="GO:0016301">
    <property type="term" value="F:kinase activity"/>
    <property type="evidence" value="ECO:0007669"/>
    <property type="project" value="UniProtKB-KW"/>
</dbReference>
<organism evidence="9 10">
    <name type="scientific">Streptococcus oriscaviae</name>
    <dbReference type="NCBI Taxonomy" id="2781599"/>
    <lineage>
        <taxon>Bacteria</taxon>
        <taxon>Bacillati</taxon>
        <taxon>Bacillota</taxon>
        <taxon>Bacilli</taxon>
        <taxon>Lactobacillales</taxon>
        <taxon>Streptococcaceae</taxon>
        <taxon>Streptococcus</taxon>
    </lineage>
</organism>
<dbReference type="RefSeq" id="WP_212571994.1">
    <property type="nucleotide sequence ID" value="NZ_CP073084.1"/>
</dbReference>
<evidence type="ECO:0000256" key="4">
    <source>
        <dbReference type="ARBA" id="ARBA00022777"/>
    </source>
</evidence>
<dbReference type="Pfam" id="PF02518">
    <property type="entry name" value="HATPase_c"/>
    <property type="match status" value="1"/>
</dbReference>
<dbReference type="InterPro" id="IPR036890">
    <property type="entry name" value="HATPase_C_sf"/>
</dbReference>
<name>A0ABX7YMD0_9STRE</name>
<evidence type="ECO:0000256" key="2">
    <source>
        <dbReference type="ARBA" id="ARBA00012438"/>
    </source>
</evidence>
<keyword evidence="7" id="KW-1133">Transmembrane helix</keyword>
<gene>
    <name evidence="9" type="ORF">INT76_02895</name>
</gene>
<dbReference type="InterPro" id="IPR050482">
    <property type="entry name" value="Sensor_HK_TwoCompSys"/>
</dbReference>
<feature type="transmembrane region" description="Helical" evidence="7">
    <location>
        <begin position="10"/>
        <end position="28"/>
    </location>
</feature>
<keyword evidence="7" id="KW-0472">Membrane</keyword>
<dbReference type="Gene3D" id="1.20.5.1930">
    <property type="match status" value="1"/>
</dbReference>
<dbReference type="InterPro" id="IPR011712">
    <property type="entry name" value="Sig_transdc_His_kin_sub3_dim/P"/>
</dbReference>
<dbReference type="EC" id="2.7.13.3" evidence="2"/>
<keyword evidence="5" id="KW-0902">Two-component regulatory system</keyword>
<sequence>MFHPYKRSDLLFYVGFVFMIFPIGGVFWTDYYPAWTLLPSILFALAYLTIIHIKDQYPKLIAGLWFYLLAYIVYMTLTINGSMMWFFFFLTNLLTYRFKDDFKHYRFISTLIGLLAATGSGLLRSDNLINKIFPIAVLFFILVIYFVQKKGLKEDEMKEKIYQQNKTINLLAAENERNRIGRDLHDSLGHTFAMMTLKTELALKQLDKENLTAVRKELEELNQISKKSMKDVRQLVNNLKYRTVTEELDNIREMFALSGIALEVENTVNTNQLSPVIQSSITMILRELTTNIIKHAKASHCQISLTRAGKIIIQVTDDGRGFPPLTGQELHSIKERLQLVKGQVDILSPANPTSIRVILEEGELP</sequence>
<dbReference type="PANTHER" id="PTHR24421:SF63">
    <property type="entry name" value="SENSOR HISTIDINE KINASE DESK"/>
    <property type="match status" value="1"/>
</dbReference>
<feature type="coiled-coil region" evidence="6">
    <location>
        <begin position="201"/>
        <end position="238"/>
    </location>
</feature>
<evidence type="ECO:0000256" key="5">
    <source>
        <dbReference type="ARBA" id="ARBA00023012"/>
    </source>
</evidence>
<keyword evidence="7" id="KW-0812">Transmembrane</keyword>
<dbReference type="CDD" id="cd16917">
    <property type="entry name" value="HATPase_UhpB-NarQ-NarX-like"/>
    <property type="match status" value="1"/>
</dbReference>
<evidence type="ECO:0000256" key="3">
    <source>
        <dbReference type="ARBA" id="ARBA00022679"/>
    </source>
</evidence>
<dbReference type="PANTHER" id="PTHR24421">
    <property type="entry name" value="NITRATE/NITRITE SENSOR PROTEIN NARX-RELATED"/>
    <property type="match status" value="1"/>
</dbReference>
<comment type="catalytic activity">
    <reaction evidence="1">
        <text>ATP + protein L-histidine = ADP + protein N-phospho-L-histidine.</text>
        <dbReference type="EC" id="2.7.13.3"/>
    </reaction>
</comment>
<dbReference type="InterPro" id="IPR003594">
    <property type="entry name" value="HATPase_dom"/>
</dbReference>